<evidence type="ECO:0000313" key="11">
    <source>
        <dbReference type="EMBL" id="AUW94482.1"/>
    </source>
</evidence>
<evidence type="ECO:0000259" key="9">
    <source>
        <dbReference type="Pfam" id="PF00425"/>
    </source>
</evidence>
<evidence type="ECO:0000256" key="1">
    <source>
        <dbReference type="ARBA" id="ARBA00001946"/>
    </source>
</evidence>
<name>A0ABN5H181_9FIRM</name>
<evidence type="ECO:0000256" key="8">
    <source>
        <dbReference type="ARBA" id="ARBA00047683"/>
    </source>
</evidence>
<evidence type="ECO:0000256" key="7">
    <source>
        <dbReference type="ARBA" id="ARBA00025634"/>
    </source>
</evidence>
<keyword evidence="4" id="KW-0479">Metal-binding</keyword>
<sequence>MERIGHNAIWESPECDHIAVVRYFAVDQVTPISAFLRLRPFGAHSLLESVEGDDKVARYSFIGIGEWARLLEADGQAILVSPDGTEVSDDPLELIRKQQKRQRIPVPPEVEWPFVGGAIGYFAYNWIRRLEKLPRRHAKRGPDWEWVWPKAVVAFDHRKQQLAVVVESLRDQMEQAFTRMEILVDALRQPVMLAEPRVRRLTPIKSNMTRVAYDHMVEQAKQHIVAGDIFQVVLSQILSTRIAGDAFSLYRKLRHVNPSPYLFYLETPRRILAGSSPEALVRVTGRTAYNRPIAGTRRRGSSGAEDDQLWEELIADPKERAEHVMLVDLSRNDLGRVSEFGTVTVSQLMSRETYSHVMHIVSEVQGVLRPGYDALDALAACFPAGTLTGAPKIRAMEIIEELEPEGRGAYGGVVGYLSHRGDLDACITIRTMDVIGDEVFVQAGGGIVADSESAGEFQESMNKAGAALSVLDASEEEWL</sequence>
<feature type="domain" description="Anthranilate synthase component I N-terminal" evidence="10">
    <location>
        <begin position="27"/>
        <end position="163"/>
    </location>
</feature>
<keyword evidence="5" id="KW-0460">Magnesium</keyword>
<dbReference type="PANTHER" id="PTHR11236:SF48">
    <property type="entry name" value="ISOCHORISMATE SYNTHASE MENF"/>
    <property type="match status" value="1"/>
</dbReference>
<dbReference type="EMBL" id="CP019454">
    <property type="protein sequence ID" value="AUW94482.1"/>
    <property type="molecule type" value="Genomic_DNA"/>
</dbReference>
<proteinExistence type="predicted"/>
<dbReference type="InterPro" id="IPR005801">
    <property type="entry name" value="ADC_synthase"/>
</dbReference>
<evidence type="ECO:0000256" key="4">
    <source>
        <dbReference type="ARBA" id="ARBA00022723"/>
    </source>
</evidence>
<comment type="function">
    <text evidence="7">Part of a heterotetrameric complex that catalyzes the two-step biosynthesis of anthranilate, an intermediate in the biosynthesis of L-tryptophan. In the first step, the glutamine-binding beta subunit (TrpG) of anthranilate synthase (AS) provides the glutamine amidotransferase activity which generates ammonia as a substrate that, along with chorismate, is used in the second step, catalyzed by the large alpha subunit of AS (TrpE) to produce anthranilate. In the absence of TrpG, TrpE can synthesize anthranilate directly from chorismate and high concentrations of ammonia.</text>
</comment>
<dbReference type="InterPro" id="IPR006805">
    <property type="entry name" value="Anth_synth_I_N"/>
</dbReference>
<evidence type="ECO:0000259" key="10">
    <source>
        <dbReference type="Pfam" id="PF04715"/>
    </source>
</evidence>
<protein>
    <recommendedName>
        <fullName evidence="3">Anthranilate synthase component 1</fullName>
    </recommendedName>
</protein>
<dbReference type="Pfam" id="PF04715">
    <property type="entry name" value="Anth_synt_I_N"/>
    <property type="match status" value="1"/>
</dbReference>
<dbReference type="Gene3D" id="3.60.120.10">
    <property type="entry name" value="Anthranilate synthase"/>
    <property type="match status" value="1"/>
</dbReference>
<evidence type="ECO:0000256" key="3">
    <source>
        <dbReference type="ARBA" id="ARBA00020653"/>
    </source>
</evidence>
<evidence type="ECO:0000256" key="2">
    <source>
        <dbReference type="ARBA" id="ARBA00011575"/>
    </source>
</evidence>
<accession>A0ABN5H181</accession>
<evidence type="ECO:0000256" key="5">
    <source>
        <dbReference type="ARBA" id="ARBA00022842"/>
    </source>
</evidence>
<dbReference type="PRINTS" id="PR00095">
    <property type="entry name" value="ANTSNTHASEI"/>
</dbReference>
<comment type="cofactor">
    <cofactor evidence="1">
        <name>Mg(2+)</name>
        <dbReference type="ChEBI" id="CHEBI:18420"/>
    </cofactor>
</comment>
<dbReference type="Proteomes" id="UP000325292">
    <property type="component" value="Chromosome"/>
</dbReference>
<dbReference type="PANTHER" id="PTHR11236">
    <property type="entry name" value="AMINOBENZOATE/ANTHRANILATE SYNTHASE"/>
    <property type="match status" value="1"/>
</dbReference>
<evidence type="ECO:0000313" key="12">
    <source>
        <dbReference type="Proteomes" id="UP000325292"/>
    </source>
</evidence>
<keyword evidence="6" id="KW-0456">Lyase</keyword>
<gene>
    <name evidence="11" type="ORF">BXT84_11460</name>
</gene>
<comment type="catalytic activity">
    <reaction evidence="8">
        <text>chorismate + L-glutamine = anthranilate + pyruvate + L-glutamate + H(+)</text>
        <dbReference type="Rhea" id="RHEA:21732"/>
        <dbReference type="ChEBI" id="CHEBI:15361"/>
        <dbReference type="ChEBI" id="CHEBI:15378"/>
        <dbReference type="ChEBI" id="CHEBI:16567"/>
        <dbReference type="ChEBI" id="CHEBI:29748"/>
        <dbReference type="ChEBI" id="CHEBI:29985"/>
        <dbReference type="ChEBI" id="CHEBI:58359"/>
        <dbReference type="EC" id="4.1.3.27"/>
    </reaction>
</comment>
<keyword evidence="12" id="KW-1185">Reference proteome</keyword>
<dbReference type="InterPro" id="IPR019999">
    <property type="entry name" value="Anth_synth_I-like"/>
</dbReference>
<dbReference type="InterPro" id="IPR015890">
    <property type="entry name" value="Chorismate_C"/>
</dbReference>
<reference evidence="11 12" key="1">
    <citation type="journal article" date="2019" name="Sci. Rep.">
        <title>Sulfobacillus thermotolerans: new insights into resistance and metabolic capacities of acidophilic chemolithotrophs.</title>
        <authorList>
            <person name="Panyushkina A.E."/>
            <person name="Babenko V.V."/>
            <person name="Nikitina A.S."/>
            <person name="Selezneva O.V."/>
            <person name="Tsaplina I.A."/>
            <person name="Letarova M.A."/>
            <person name="Kostryukova E.S."/>
            <person name="Letarov A.V."/>
        </authorList>
    </citation>
    <scope>NUCLEOTIDE SEQUENCE [LARGE SCALE GENOMIC DNA]</scope>
    <source>
        <strain evidence="11 12">Kr1</strain>
    </source>
</reference>
<feature type="domain" description="Chorismate-utilising enzyme C-terminal" evidence="9">
    <location>
        <begin position="212"/>
        <end position="463"/>
    </location>
</feature>
<evidence type="ECO:0000256" key="6">
    <source>
        <dbReference type="ARBA" id="ARBA00023239"/>
    </source>
</evidence>
<organism evidence="11 12">
    <name type="scientific">Sulfobacillus thermotolerans</name>
    <dbReference type="NCBI Taxonomy" id="338644"/>
    <lineage>
        <taxon>Bacteria</taxon>
        <taxon>Bacillati</taxon>
        <taxon>Bacillota</taxon>
        <taxon>Clostridia</taxon>
        <taxon>Eubacteriales</taxon>
        <taxon>Clostridiales Family XVII. Incertae Sedis</taxon>
        <taxon>Sulfobacillus</taxon>
    </lineage>
</organism>
<dbReference type="Pfam" id="PF00425">
    <property type="entry name" value="Chorismate_bind"/>
    <property type="match status" value="1"/>
</dbReference>
<dbReference type="SUPFAM" id="SSF56322">
    <property type="entry name" value="ADC synthase"/>
    <property type="match status" value="1"/>
</dbReference>
<comment type="subunit">
    <text evidence="2">Heterotetramer consisting of two non-identical subunits: a beta subunit (TrpG) and a large alpha subunit (TrpE).</text>
</comment>